<sequence>MGGARGRRKHTRRG</sequence>
<accession>A0A0A8YV26</accession>
<name>A0A0A8YV26_ARUDO</name>
<dbReference type="EMBL" id="GBRH01269545">
    <property type="protein sequence ID" value="JAD28350.1"/>
    <property type="molecule type" value="Transcribed_RNA"/>
</dbReference>
<protein>
    <submittedName>
        <fullName evidence="1">Uncharacterized protein</fullName>
    </submittedName>
</protein>
<organism evidence="1">
    <name type="scientific">Arundo donax</name>
    <name type="common">Giant reed</name>
    <name type="synonym">Donax arundinaceus</name>
    <dbReference type="NCBI Taxonomy" id="35708"/>
    <lineage>
        <taxon>Eukaryota</taxon>
        <taxon>Viridiplantae</taxon>
        <taxon>Streptophyta</taxon>
        <taxon>Embryophyta</taxon>
        <taxon>Tracheophyta</taxon>
        <taxon>Spermatophyta</taxon>
        <taxon>Magnoliopsida</taxon>
        <taxon>Liliopsida</taxon>
        <taxon>Poales</taxon>
        <taxon>Poaceae</taxon>
        <taxon>PACMAD clade</taxon>
        <taxon>Arundinoideae</taxon>
        <taxon>Arundineae</taxon>
        <taxon>Arundo</taxon>
    </lineage>
</organism>
<reference evidence="1" key="2">
    <citation type="journal article" date="2015" name="Data Brief">
        <title>Shoot transcriptome of the giant reed, Arundo donax.</title>
        <authorList>
            <person name="Barrero R.A."/>
            <person name="Guerrero F.D."/>
            <person name="Moolhuijzen P."/>
            <person name="Goolsby J.A."/>
            <person name="Tidwell J."/>
            <person name="Bellgard S.E."/>
            <person name="Bellgard M.I."/>
        </authorList>
    </citation>
    <scope>NUCLEOTIDE SEQUENCE</scope>
    <source>
        <tissue evidence="1">Shoot tissue taken approximately 20 cm above the soil surface</tissue>
    </source>
</reference>
<proteinExistence type="predicted"/>
<evidence type="ECO:0000313" key="1">
    <source>
        <dbReference type="EMBL" id="JAD28350.1"/>
    </source>
</evidence>
<reference evidence="1" key="1">
    <citation type="submission" date="2014-09" db="EMBL/GenBank/DDBJ databases">
        <authorList>
            <person name="Magalhaes I.L.F."/>
            <person name="Oliveira U."/>
            <person name="Santos F.R."/>
            <person name="Vidigal T.H.D.A."/>
            <person name="Brescovit A.D."/>
            <person name="Santos A.J."/>
        </authorList>
    </citation>
    <scope>NUCLEOTIDE SEQUENCE</scope>
    <source>
        <tissue evidence="1">Shoot tissue taken approximately 20 cm above the soil surface</tissue>
    </source>
</reference>